<dbReference type="EMBL" id="KN834793">
    <property type="protein sequence ID" value="KIK57052.1"/>
    <property type="molecule type" value="Genomic_DNA"/>
</dbReference>
<sequence>MRKDSGKHSSTVMRMVMLALMLAIGPTFGMINFGDTTRKRAKPPHTQSETDN</sequence>
<proteinExistence type="predicted"/>
<keyword evidence="2" id="KW-1185">Reference proteome</keyword>
<reference evidence="1 2" key="1">
    <citation type="submission" date="2014-04" db="EMBL/GenBank/DDBJ databases">
        <title>Evolutionary Origins and Diversification of the Mycorrhizal Mutualists.</title>
        <authorList>
            <consortium name="DOE Joint Genome Institute"/>
            <consortium name="Mycorrhizal Genomics Consortium"/>
            <person name="Kohler A."/>
            <person name="Kuo A."/>
            <person name="Nagy L.G."/>
            <person name="Floudas D."/>
            <person name="Copeland A."/>
            <person name="Barry K.W."/>
            <person name="Cichocki N."/>
            <person name="Veneault-Fourrey C."/>
            <person name="LaButti K."/>
            <person name="Lindquist E.A."/>
            <person name="Lipzen A."/>
            <person name="Lundell T."/>
            <person name="Morin E."/>
            <person name="Murat C."/>
            <person name="Riley R."/>
            <person name="Ohm R."/>
            <person name="Sun H."/>
            <person name="Tunlid A."/>
            <person name="Henrissat B."/>
            <person name="Grigoriev I.V."/>
            <person name="Hibbett D.S."/>
            <person name="Martin F."/>
        </authorList>
    </citation>
    <scope>NUCLEOTIDE SEQUENCE [LARGE SCALE GENOMIC DNA]</scope>
    <source>
        <strain evidence="1 2">FD-317 M1</strain>
    </source>
</reference>
<dbReference type="HOGENOM" id="CLU_3087445_0_0_1"/>
<dbReference type="AlphaFoldDB" id="A0A0D0CG15"/>
<evidence type="ECO:0000313" key="1">
    <source>
        <dbReference type="EMBL" id="KIK57052.1"/>
    </source>
</evidence>
<accession>A0A0D0CG15</accession>
<dbReference type="Proteomes" id="UP000053593">
    <property type="component" value="Unassembled WGS sequence"/>
</dbReference>
<gene>
    <name evidence="1" type="ORF">GYMLUDRAFT_46673</name>
</gene>
<evidence type="ECO:0000313" key="2">
    <source>
        <dbReference type="Proteomes" id="UP000053593"/>
    </source>
</evidence>
<name>A0A0D0CG15_9AGAR</name>
<protein>
    <submittedName>
        <fullName evidence="1">Unplaced genomic scaffold GYMLUscaffold_45, whole genome shotgun sequence</fullName>
    </submittedName>
</protein>
<organism evidence="1 2">
    <name type="scientific">Collybiopsis luxurians FD-317 M1</name>
    <dbReference type="NCBI Taxonomy" id="944289"/>
    <lineage>
        <taxon>Eukaryota</taxon>
        <taxon>Fungi</taxon>
        <taxon>Dikarya</taxon>
        <taxon>Basidiomycota</taxon>
        <taxon>Agaricomycotina</taxon>
        <taxon>Agaricomycetes</taxon>
        <taxon>Agaricomycetidae</taxon>
        <taxon>Agaricales</taxon>
        <taxon>Marasmiineae</taxon>
        <taxon>Omphalotaceae</taxon>
        <taxon>Collybiopsis</taxon>
        <taxon>Collybiopsis luxurians</taxon>
    </lineage>
</organism>